<dbReference type="Ensembl" id="ENSOGAT00000031370.1">
    <property type="protein sequence ID" value="ENSOGAP00000016359.1"/>
    <property type="gene ID" value="ENSOGAG00000028198.1"/>
</dbReference>
<evidence type="ECO:0000256" key="8">
    <source>
        <dbReference type="ARBA" id="ARBA00023128"/>
    </source>
</evidence>
<comment type="similarity">
    <text evidence="10">Belongs to the complex IV NDUFA4 subunit family.</text>
</comment>
<evidence type="ECO:0000256" key="1">
    <source>
        <dbReference type="ARBA" id="ARBA00004434"/>
    </source>
</evidence>
<keyword evidence="8" id="KW-0496">Mitochondrion</keyword>
<evidence type="ECO:0000256" key="10">
    <source>
        <dbReference type="ARBA" id="ARBA00038186"/>
    </source>
</evidence>
<evidence type="ECO:0000256" key="6">
    <source>
        <dbReference type="ARBA" id="ARBA00022982"/>
    </source>
</evidence>
<dbReference type="InterPro" id="IPR010530">
    <property type="entry name" value="B12D"/>
</dbReference>
<accession>H0XJR9</accession>
<reference evidence="12" key="2">
    <citation type="submission" date="2025-08" db="UniProtKB">
        <authorList>
            <consortium name="Ensembl"/>
        </authorList>
    </citation>
    <scope>IDENTIFICATION</scope>
</reference>
<organism evidence="12 13">
    <name type="scientific">Otolemur garnettii</name>
    <name type="common">Small-eared galago</name>
    <name type="synonym">Garnett's greater bushbaby</name>
    <dbReference type="NCBI Taxonomy" id="30611"/>
    <lineage>
        <taxon>Eukaryota</taxon>
        <taxon>Metazoa</taxon>
        <taxon>Chordata</taxon>
        <taxon>Craniata</taxon>
        <taxon>Vertebrata</taxon>
        <taxon>Euteleostomi</taxon>
        <taxon>Mammalia</taxon>
        <taxon>Eutheria</taxon>
        <taxon>Euarchontoglires</taxon>
        <taxon>Primates</taxon>
        <taxon>Strepsirrhini</taxon>
        <taxon>Lorisiformes</taxon>
        <taxon>Galagidae</taxon>
        <taxon>Otolemur</taxon>
    </lineage>
</organism>
<evidence type="ECO:0000256" key="4">
    <source>
        <dbReference type="ARBA" id="ARBA00022692"/>
    </source>
</evidence>
<dbReference type="STRING" id="30611.ENSOGAP00000016359"/>
<dbReference type="PANTHER" id="PTHR14256">
    <property type="entry name" value="NADH-UBIQUINONE OXIDOREDUCTASE MLRQ SUBUNIT"/>
    <property type="match status" value="1"/>
</dbReference>
<name>H0XJR9_OTOGA</name>
<comment type="subcellular location">
    <subcellularLocation>
        <location evidence="1">Mitochondrion inner membrane</location>
        <topology evidence="1">Single-pass membrane protein</topology>
    </subcellularLocation>
</comment>
<dbReference type="Pfam" id="PF06522">
    <property type="entry name" value="B12D"/>
    <property type="match status" value="1"/>
</dbReference>
<dbReference type="Proteomes" id="UP000005225">
    <property type="component" value="Unassembled WGS sequence"/>
</dbReference>
<evidence type="ECO:0000256" key="7">
    <source>
        <dbReference type="ARBA" id="ARBA00022989"/>
    </source>
</evidence>
<proteinExistence type="inferred from homology"/>
<sequence>KLCQILGQANNLPSLIPPFILTGAGGPEAALYVLRLALFNPDVSWDRKNNKLGPNDQHKFYSVNEDCSKLRKEGPDF</sequence>
<dbReference type="EMBL" id="AAQR03197427">
    <property type="status" value="NOT_ANNOTATED_CDS"/>
    <property type="molecule type" value="Genomic_DNA"/>
</dbReference>
<evidence type="ECO:0000256" key="9">
    <source>
        <dbReference type="ARBA" id="ARBA00023136"/>
    </source>
</evidence>
<evidence type="ECO:0000256" key="3">
    <source>
        <dbReference type="ARBA" id="ARBA00022660"/>
    </source>
</evidence>
<keyword evidence="2" id="KW-0813">Transport</keyword>
<protein>
    <recommendedName>
        <fullName evidence="11">Cytochrome c oxidase subunit NDUFA4</fullName>
    </recommendedName>
</protein>
<dbReference type="GO" id="GO:0005743">
    <property type="term" value="C:mitochondrial inner membrane"/>
    <property type="evidence" value="ECO:0007669"/>
    <property type="project" value="UniProtKB-SubCell"/>
</dbReference>
<keyword evidence="7" id="KW-1133">Transmembrane helix</keyword>
<evidence type="ECO:0000256" key="5">
    <source>
        <dbReference type="ARBA" id="ARBA00022792"/>
    </source>
</evidence>
<dbReference type="HOGENOM" id="CLU_181002_0_0_1"/>
<keyword evidence="6" id="KW-0249">Electron transport</keyword>
<evidence type="ECO:0000256" key="2">
    <source>
        <dbReference type="ARBA" id="ARBA00022448"/>
    </source>
</evidence>
<evidence type="ECO:0000313" key="13">
    <source>
        <dbReference type="Proteomes" id="UP000005225"/>
    </source>
</evidence>
<evidence type="ECO:0000313" key="12">
    <source>
        <dbReference type="Ensembl" id="ENSOGAP00000016359.1"/>
    </source>
</evidence>
<dbReference type="eggNOG" id="ENOG502S65P">
    <property type="taxonomic scope" value="Eukaryota"/>
</dbReference>
<keyword evidence="9" id="KW-0472">Membrane</keyword>
<keyword evidence="4" id="KW-0812">Transmembrane</keyword>
<keyword evidence="13" id="KW-1185">Reference proteome</keyword>
<reference evidence="13" key="1">
    <citation type="submission" date="2011-03" db="EMBL/GenBank/DDBJ databases">
        <title>Version 3 of the genome sequence of Otolemur garnettii (Bushbaby).</title>
        <authorList>
            <consortium name="The Broad Institute Genome Sequencing Platform"/>
            <person name="Di Palma F."/>
            <person name="Johnson J."/>
            <person name="Lander E.S."/>
            <person name="Lindblad-Toh K."/>
            <person name="Jaffe D.B."/>
            <person name="Gnerre S."/>
            <person name="MacCallum I."/>
            <person name="Przybylski D."/>
            <person name="Ribeiro F.J."/>
            <person name="Burton J.N."/>
            <person name="Walker B.J."/>
            <person name="Sharpe T."/>
            <person name="Hall G."/>
        </authorList>
    </citation>
    <scope>NUCLEOTIDE SEQUENCE [LARGE SCALE GENOMIC DNA]</scope>
</reference>
<keyword evidence="3" id="KW-0679">Respiratory chain</keyword>
<reference evidence="12" key="3">
    <citation type="submission" date="2025-09" db="UniProtKB">
        <authorList>
            <consortium name="Ensembl"/>
        </authorList>
    </citation>
    <scope>IDENTIFICATION</scope>
</reference>
<keyword evidence="5" id="KW-0999">Mitochondrion inner membrane</keyword>
<evidence type="ECO:0000256" key="11">
    <source>
        <dbReference type="ARBA" id="ARBA00041121"/>
    </source>
</evidence>
<dbReference type="InParanoid" id="H0XJR9"/>
<dbReference type="GeneTree" id="ENSGT00940000154268"/>
<dbReference type="PANTHER" id="PTHR14256:SF4">
    <property type="entry name" value="CYTOCHROME C OXIDASE SUBUNIT NDUFA4"/>
    <property type="match status" value="1"/>
</dbReference>
<dbReference type="AlphaFoldDB" id="H0XJR9"/>